<evidence type="ECO:0000313" key="1">
    <source>
        <dbReference type="EMBL" id="EZA48825.1"/>
    </source>
</evidence>
<protein>
    <submittedName>
        <fullName evidence="1">Uncharacterized protein</fullName>
    </submittedName>
</protein>
<dbReference type="EMBL" id="KK107570">
    <property type="protein sequence ID" value="EZA48825.1"/>
    <property type="molecule type" value="Genomic_DNA"/>
</dbReference>
<organism evidence="1 2">
    <name type="scientific">Ooceraea biroi</name>
    <name type="common">Clonal raider ant</name>
    <name type="synonym">Cerapachys biroi</name>
    <dbReference type="NCBI Taxonomy" id="2015173"/>
    <lineage>
        <taxon>Eukaryota</taxon>
        <taxon>Metazoa</taxon>
        <taxon>Ecdysozoa</taxon>
        <taxon>Arthropoda</taxon>
        <taxon>Hexapoda</taxon>
        <taxon>Insecta</taxon>
        <taxon>Pterygota</taxon>
        <taxon>Neoptera</taxon>
        <taxon>Endopterygota</taxon>
        <taxon>Hymenoptera</taxon>
        <taxon>Apocrita</taxon>
        <taxon>Aculeata</taxon>
        <taxon>Formicoidea</taxon>
        <taxon>Formicidae</taxon>
        <taxon>Dorylinae</taxon>
        <taxon>Ooceraea</taxon>
    </lineage>
</organism>
<evidence type="ECO:0000313" key="2">
    <source>
        <dbReference type="Proteomes" id="UP000053097"/>
    </source>
</evidence>
<accession>A0A026VYS9</accession>
<name>A0A026VYS9_OOCBI</name>
<keyword evidence="2" id="KW-1185">Reference proteome</keyword>
<dbReference type="Proteomes" id="UP000053097">
    <property type="component" value="Unassembled WGS sequence"/>
</dbReference>
<proteinExistence type="predicted"/>
<reference evidence="1 2" key="1">
    <citation type="journal article" date="2014" name="Curr. Biol.">
        <title>The genome of the clonal raider ant Cerapachys biroi.</title>
        <authorList>
            <person name="Oxley P.R."/>
            <person name="Ji L."/>
            <person name="Fetter-Pruneda I."/>
            <person name="McKenzie S.K."/>
            <person name="Li C."/>
            <person name="Hu H."/>
            <person name="Zhang G."/>
            <person name="Kronauer D.J."/>
        </authorList>
    </citation>
    <scope>NUCLEOTIDE SEQUENCE [LARGE SCALE GENOMIC DNA]</scope>
</reference>
<gene>
    <name evidence="1" type="ORF">X777_12741</name>
</gene>
<dbReference type="AlphaFoldDB" id="A0A026VYS9"/>
<sequence length="51" mass="5840">MFNVRKHRYCLIDATFRTSTSPRSIEDKADLGILCILVNEAPILFKHHGNP</sequence>